<gene>
    <name evidence="2" type="ORF">H9851_03755</name>
</gene>
<organism evidence="2 3">
    <name type="scientific">Candidatus Borkfalkia faecavium</name>
    <dbReference type="NCBI Taxonomy" id="2838508"/>
    <lineage>
        <taxon>Bacteria</taxon>
        <taxon>Bacillati</taxon>
        <taxon>Bacillota</taxon>
        <taxon>Clostridia</taxon>
        <taxon>Christensenellales</taxon>
        <taxon>Christensenellaceae</taxon>
        <taxon>Candidatus Borkfalkia</taxon>
    </lineage>
</organism>
<dbReference type="SUPFAM" id="SSF55874">
    <property type="entry name" value="ATPase domain of HSP90 chaperone/DNA topoisomerase II/histidine kinase"/>
    <property type="match status" value="1"/>
</dbReference>
<dbReference type="GO" id="GO:0005524">
    <property type="term" value="F:ATP binding"/>
    <property type="evidence" value="ECO:0007669"/>
    <property type="project" value="UniProtKB-KW"/>
</dbReference>
<reference evidence="2" key="1">
    <citation type="journal article" date="2021" name="PeerJ">
        <title>Extensive microbial diversity within the chicken gut microbiome revealed by metagenomics and culture.</title>
        <authorList>
            <person name="Gilroy R."/>
            <person name="Ravi A."/>
            <person name="Getino M."/>
            <person name="Pursley I."/>
            <person name="Horton D.L."/>
            <person name="Alikhan N.F."/>
            <person name="Baker D."/>
            <person name="Gharbi K."/>
            <person name="Hall N."/>
            <person name="Watson M."/>
            <person name="Adriaenssens E.M."/>
            <person name="Foster-Nyarko E."/>
            <person name="Jarju S."/>
            <person name="Secka A."/>
            <person name="Antonio M."/>
            <person name="Oren A."/>
            <person name="Chaudhuri R.R."/>
            <person name="La Ragione R."/>
            <person name="Hildebrand F."/>
            <person name="Pallen M.J."/>
        </authorList>
    </citation>
    <scope>NUCLEOTIDE SEQUENCE</scope>
    <source>
        <strain evidence="2">2189</strain>
    </source>
</reference>
<dbReference type="InterPro" id="IPR036890">
    <property type="entry name" value="HATPase_C_sf"/>
</dbReference>
<dbReference type="Gene3D" id="3.30.565.10">
    <property type="entry name" value="Histidine kinase-like ATPase, C-terminal domain"/>
    <property type="match status" value="1"/>
</dbReference>
<dbReference type="GO" id="GO:0042802">
    <property type="term" value="F:identical protein binding"/>
    <property type="evidence" value="ECO:0007669"/>
    <property type="project" value="TreeGrafter"/>
</dbReference>
<comment type="caution">
    <text evidence="2">The sequence shown here is derived from an EMBL/GenBank/DDBJ whole genome shotgun (WGS) entry which is preliminary data.</text>
</comment>
<dbReference type="EMBL" id="DXEW01000020">
    <property type="protein sequence ID" value="HIX50379.1"/>
    <property type="molecule type" value="Genomic_DNA"/>
</dbReference>
<dbReference type="PANTHER" id="PTHR40448">
    <property type="entry name" value="TWO-COMPONENT SENSOR HISTIDINE KINASE"/>
    <property type="match status" value="1"/>
</dbReference>
<accession>A0A9D2AV88</accession>
<keyword evidence="2" id="KW-0067">ATP-binding</keyword>
<name>A0A9D2AV88_9FIRM</name>
<dbReference type="Pfam" id="PF14501">
    <property type="entry name" value="HATPase_c_5"/>
    <property type="match status" value="1"/>
</dbReference>
<reference evidence="2" key="2">
    <citation type="submission" date="2021-04" db="EMBL/GenBank/DDBJ databases">
        <authorList>
            <person name="Gilroy R."/>
        </authorList>
    </citation>
    <scope>NUCLEOTIDE SEQUENCE</scope>
    <source>
        <strain evidence="2">2189</strain>
    </source>
</reference>
<feature type="domain" description="Sensor histidine kinase NatK-like C-terminal" evidence="1">
    <location>
        <begin position="161"/>
        <end position="266"/>
    </location>
</feature>
<dbReference type="AlphaFoldDB" id="A0A9D2AV88"/>
<evidence type="ECO:0000313" key="3">
    <source>
        <dbReference type="Proteomes" id="UP000886847"/>
    </source>
</evidence>
<dbReference type="InterPro" id="IPR032834">
    <property type="entry name" value="NatK-like_C"/>
</dbReference>
<dbReference type="PANTHER" id="PTHR40448:SF1">
    <property type="entry name" value="TWO-COMPONENT SENSOR HISTIDINE KINASE"/>
    <property type="match status" value="1"/>
</dbReference>
<dbReference type="CDD" id="cd16935">
    <property type="entry name" value="HATPase_AgrC-ComD-like"/>
    <property type="match status" value="1"/>
</dbReference>
<evidence type="ECO:0000313" key="2">
    <source>
        <dbReference type="EMBL" id="HIX50379.1"/>
    </source>
</evidence>
<protein>
    <submittedName>
        <fullName evidence="2">ATP-binding protein</fullName>
    </submittedName>
</protein>
<evidence type="ECO:0000259" key="1">
    <source>
        <dbReference type="Pfam" id="PF14501"/>
    </source>
</evidence>
<dbReference type="Proteomes" id="UP000886847">
    <property type="component" value="Unassembled WGS sequence"/>
</dbReference>
<keyword evidence="2" id="KW-0547">Nucleotide-binding</keyword>
<sequence length="269" mass="29867">MWMMLLTVGVVLLVDILVKIANYFPGDSADGVMLRVSMTFSDILALLLQYSSFRAGKLEKEKLRTEALLQAEQEQYRLSRETIELVNMKCHDLKHRLAQIRAEGGGVEQLKDVEEAVLFYENVAKTGNDALDSVLTQKSLSCEKHGIAFTYMADGAGLEAMQPSDVWSLLGNALDNAIESCAQEGDPQKRIVFLNIGAKDGLLRMRVENYCSRPVRFEEGLPVTTKADRQNHGIGVRSIRYIAQKYGGNAVFSAEDGFFRLSVLIPLAS</sequence>
<proteinExistence type="predicted"/>